<feature type="compositionally biased region" description="Polar residues" evidence="1">
    <location>
        <begin position="1246"/>
        <end position="1261"/>
    </location>
</feature>
<keyword evidence="4" id="KW-1185">Reference proteome</keyword>
<evidence type="ECO:0000256" key="1">
    <source>
        <dbReference type="SAM" id="MobiDB-lite"/>
    </source>
</evidence>
<feature type="region of interest" description="Disordered" evidence="1">
    <location>
        <begin position="1416"/>
        <end position="1495"/>
    </location>
</feature>
<feature type="compositionally biased region" description="Basic and acidic residues" evidence="1">
    <location>
        <begin position="614"/>
        <end position="661"/>
    </location>
</feature>
<dbReference type="PaxDb" id="6945-B7P1V6"/>
<dbReference type="EMBL" id="DS618129">
    <property type="protein sequence ID" value="EEC00578.1"/>
    <property type="molecule type" value="Genomic_DNA"/>
</dbReference>
<feature type="region of interest" description="Disordered" evidence="1">
    <location>
        <begin position="67"/>
        <end position="329"/>
    </location>
</feature>
<dbReference type="EMBL" id="ABJB010838195">
    <property type="status" value="NOT_ANNOTATED_CDS"/>
    <property type="molecule type" value="Genomic_DNA"/>
</dbReference>
<feature type="compositionally biased region" description="Basic and acidic residues" evidence="1">
    <location>
        <begin position="765"/>
        <end position="786"/>
    </location>
</feature>
<feature type="region of interest" description="Disordered" evidence="1">
    <location>
        <begin position="1043"/>
        <end position="1067"/>
    </location>
</feature>
<feature type="region of interest" description="Disordered" evidence="1">
    <location>
        <begin position="1"/>
        <end position="31"/>
    </location>
</feature>
<dbReference type="EMBL" id="ABJB010380727">
    <property type="status" value="NOT_ANNOTATED_CDS"/>
    <property type="molecule type" value="Genomic_DNA"/>
</dbReference>
<feature type="region of interest" description="Disordered" evidence="1">
    <location>
        <begin position="1118"/>
        <end position="1274"/>
    </location>
</feature>
<dbReference type="EMBL" id="ABJB010045408">
    <property type="status" value="NOT_ANNOTATED_CDS"/>
    <property type="molecule type" value="Genomic_DNA"/>
</dbReference>
<evidence type="ECO:0000313" key="4">
    <source>
        <dbReference type="Proteomes" id="UP000001555"/>
    </source>
</evidence>
<dbReference type="EMBL" id="ABJB010008193">
    <property type="status" value="NOT_ANNOTATED_CDS"/>
    <property type="molecule type" value="Genomic_DNA"/>
</dbReference>
<dbReference type="InterPro" id="IPR033184">
    <property type="entry name" value="PRRC2"/>
</dbReference>
<dbReference type="EMBL" id="ABJB010848346">
    <property type="status" value="NOT_ANNOTATED_CDS"/>
    <property type="molecule type" value="Genomic_DNA"/>
</dbReference>
<feature type="compositionally biased region" description="Gly residues" evidence="1">
    <location>
        <begin position="984"/>
        <end position="1001"/>
    </location>
</feature>
<dbReference type="EMBL" id="ABJB010764448">
    <property type="status" value="NOT_ANNOTATED_CDS"/>
    <property type="molecule type" value="Genomic_DNA"/>
</dbReference>
<evidence type="ECO:0007829" key="5">
    <source>
        <dbReference type="PeptideAtlas" id="B7P1V6"/>
    </source>
</evidence>
<gene>
    <name evidence="2" type="ORF">IscW_ISCW000022</name>
</gene>
<feature type="compositionally biased region" description="Basic and acidic residues" evidence="1">
    <location>
        <begin position="492"/>
        <end position="529"/>
    </location>
</feature>
<feature type="compositionally biased region" description="Basic and acidic residues" evidence="1">
    <location>
        <begin position="439"/>
        <end position="483"/>
    </location>
</feature>
<evidence type="ECO:0000313" key="3">
    <source>
        <dbReference type="EnsemblMetazoa" id="ISCW000022-PA"/>
    </source>
</evidence>
<dbReference type="VEuPathDB" id="VectorBase:ISCW000022"/>
<feature type="compositionally biased region" description="Low complexity" evidence="1">
    <location>
        <begin position="1218"/>
        <end position="1233"/>
    </location>
</feature>
<dbReference type="InParanoid" id="B7P1V6"/>
<accession>B7P1V6</accession>
<feature type="compositionally biased region" description="Low complexity" evidence="1">
    <location>
        <begin position="289"/>
        <end position="300"/>
    </location>
</feature>
<feature type="compositionally biased region" description="Basic and acidic residues" evidence="1">
    <location>
        <begin position="829"/>
        <end position="841"/>
    </location>
</feature>
<feature type="compositionally biased region" description="Low complexity" evidence="1">
    <location>
        <begin position="221"/>
        <end position="231"/>
    </location>
</feature>
<feature type="compositionally biased region" description="Basic and acidic residues" evidence="1">
    <location>
        <begin position="702"/>
        <end position="723"/>
    </location>
</feature>
<dbReference type="PANTHER" id="PTHR14038:SF0">
    <property type="entry name" value="LP18708P"/>
    <property type="match status" value="1"/>
</dbReference>
<feature type="compositionally biased region" description="Pro residues" evidence="1">
    <location>
        <begin position="390"/>
        <end position="410"/>
    </location>
</feature>
<reference evidence="2 4" key="1">
    <citation type="submission" date="2008-03" db="EMBL/GenBank/DDBJ databases">
        <title>Annotation of Ixodes scapularis.</title>
        <authorList>
            <consortium name="Ixodes scapularis Genome Project Consortium"/>
            <person name="Caler E."/>
            <person name="Hannick L.I."/>
            <person name="Bidwell S."/>
            <person name="Joardar V."/>
            <person name="Thiagarajan M."/>
            <person name="Amedeo P."/>
            <person name="Galinsky K.J."/>
            <person name="Schobel S."/>
            <person name="Inman J."/>
            <person name="Hostetler J."/>
            <person name="Miller J."/>
            <person name="Hammond M."/>
            <person name="Megy K."/>
            <person name="Lawson D."/>
            <person name="Kodira C."/>
            <person name="Sutton G."/>
            <person name="Meyer J."/>
            <person name="Hill C.A."/>
            <person name="Birren B."/>
            <person name="Nene V."/>
            <person name="Collins F."/>
            <person name="Alarcon-Chaidez F."/>
            <person name="Wikel S."/>
            <person name="Strausberg R."/>
        </authorList>
    </citation>
    <scope>NUCLEOTIDE SEQUENCE [LARGE SCALE GENOMIC DNA]</scope>
    <source>
        <strain evidence="4">Wikel</strain>
        <strain evidence="2">Wikel colony</strain>
    </source>
</reference>
<feature type="compositionally biased region" description="Basic and acidic residues" evidence="1">
    <location>
        <begin position="549"/>
        <end position="564"/>
    </location>
</feature>
<evidence type="ECO:0000313" key="2">
    <source>
        <dbReference type="EMBL" id="EEC00578.1"/>
    </source>
</evidence>
<dbReference type="STRING" id="6945.B7P1V6"/>
<protein>
    <recommendedName>
        <fullName evidence="6">Protein PRRC2A</fullName>
    </recommendedName>
</protein>
<dbReference type="PANTHER" id="PTHR14038">
    <property type="entry name" value="BAT2 HLA-B-ASSOCIATED TRANSCRIPT 2"/>
    <property type="match status" value="1"/>
</dbReference>
<dbReference type="GO" id="GO:0030154">
    <property type="term" value="P:cell differentiation"/>
    <property type="evidence" value="ECO:0000318"/>
    <property type="project" value="GO_Central"/>
</dbReference>
<feature type="compositionally biased region" description="Basic and acidic residues" evidence="1">
    <location>
        <begin position="731"/>
        <end position="740"/>
    </location>
</feature>
<feature type="compositionally biased region" description="Basic and acidic residues" evidence="1">
    <location>
        <begin position="199"/>
        <end position="214"/>
    </location>
</feature>
<feature type="compositionally biased region" description="Basic and acidic residues" evidence="1">
    <location>
        <begin position="248"/>
        <end position="268"/>
    </location>
</feature>
<dbReference type="HOGENOM" id="CLU_242075_0_0_1"/>
<feature type="compositionally biased region" description="Basic and acidic residues" evidence="1">
    <location>
        <begin position="945"/>
        <end position="956"/>
    </location>
</feature>
<proteinExistence type="evidence at protein level"/>
<dbReference type="VEuPathDB" id="VectorBase:ISCI000022"/>
<name>B7P1V6_IXOSC</name>
<feature type="compositionally biased region" description="Basic and acidic residues" evidence="1">
    <location>
        <begin position="1203"/>
        <end position="1214"/>
    </location>
</feature>
<reference evidence="3" key="2">
    <citation type="submission" date="2020-05" db="UniProtKB">
        <authorList>
            <consortium name="EnsemblMetazoa"/>
        </authorList>
    </citation>
    <scope>IDENTIFICATION</scope>
    <source>
        <strain evidence="3">wikel</strain>
    </source>
</reference>
<feature type="compositionally biased region" description="Basic and acidic residues" evidence="1">
    <location>
        <begin position="1118"/>
        <end position="1131"/>
    </location>
</feature>
<feature type="compositionally biased region" description="Gly residues" evidence="1">
    <location>
        <begin position="676"/>
        <end position="698"/>
    </location>
</feature>
<dbReference type="Proteomes" id="UP000001555">
    <property type="component" value="Unassembled WGS sequence"/>
</dbReference>
<dbReference type="EMBL" id="ABJB010809207">
    <property type="status" value="NOT_ANNOTATED_CDS"/>
    <property type="molecule type" value="Genomic_DNA"/>
</dbReference>
<feature type="region of interest" description="Disordered" evidence="1">
    <location>
        <begin position="358"/>
        <end position="1026"/>
    </location>
</feature>
<sequence>MPSGARPPYSYSDGRVRTMRNQPEDDAYQRPAIISEKDLEGFDEILQNDSQDGWAVAKGEIDYNAKLVFRDEEEPSGRPSLPGPPQGKAEERGSPKLPPSSKGDARGLPQGNKASQALRGREAAWDSAPTQQQQQRSREPPQSYLDRPHHGTFGGQPPPVGGRGGAPPGSRPLELAGDEEELWRQRRQQQNDEMAVTVERTRQRREEEEKRYEQIKQSSGAATAATTQQQQGEKGGASPVAPVAMGQQEKEELEERSRHSSESRDEPPRGGAPLPPLPSSRLDRMDFRQPQQQQQQQAPPAGGGYQAPSSLPPGGGGMVGVNFDPRWAAMGGPAAYLSQLGMGPQLKGAAVAEVAPYPPEAGERPYEARGEGAPRPPSMECWASSRPLGDRPPPPPQAAPLAPPHVPPGGPYDTWRPSVPPVYYEQVPEFGRGSGGYDQRLDFAAKRPEKEEIPFDNRSRGDSFRKEREFEEKQQRDKRESRDVMGAWTNSRDYDQRVGRDKWERESRPSRPDSRDSRTSRDSLRDERAMPPTEQQQRPEAPPAGPPPEPHRNVGGERPKEKPQVPDWSESPYPAAETGKRRDWHTHHPPPVTQQQLDSAGPGKKNFVPLRRGAPKEGPRGEEGPKEEGKGTEGAKAVGEDHQRPEESKEAAKKEESDKRGGTSRSRGSRFESGRGRGGQRGGGGAYGGGNGSGGSVGYRGRSREYRRSRTERGPRFDRKKEDGSEESSEEEKPPRPKEDEGSDEVGPDVGPDAARKPGGPRGGPAKETRGREPSRRDEAKKEEKSAFSPRGEPSRRGRGGMSFGRSSRGRYPVGGGYGPPTMKAPFGKPEEDGKEEESPKDGPSGSKPRSTSRPVVRRPNRMEPLPPRFQKHQAPRRQEGAKGGGRGAKEALSDVGNEDWETASESSDVADRRGPNEEGTRPPKKSGGAQPPAPSKPPGTGQERPARRPGGEPRRGGGGGGERNGRAPPVQRREPGLHQQPRLGGGGAGRGRQAGGGGGRARQQPPRSGDAGGSSPRGDPATLVYRVDEVKLQDPGNVQAALSDLGSRKHLKKTDPLQQNGRLEKEKPNALEGIDLSNYAGVVVIDDNPAVTDHSFGDGDDGDFQEVTSKKRHRLLADGDTKKLRKETARNKTVVHGRQNKLPPRLIKKRESDRLFSTKADVPPQKVDGGAAPGSDASVEVANGPKGQTHPAFTVKGTTLESFDRGSDQHDSGIDVSDQPPSAASSQRSSPSNDGKVLLPKPVAPQQTQGPPSQGASATASVGPPMTVGLDSGKPMGTVIFENKNFKAENAALDKFEIQTKTQVEPIAANGPVLTPVGSKDCKEPLESGKPKLQMAGEDTADMKLDFTFGPELAQFGEDKSAKHMAVPRSLSSEIGAVGSPMSPSTDELNLKIASVKKVWETVGPLSTVVEHGAASAEEVGPAPGTGTGAAFGTFGSGPQSSEGSFAASGGLQDGATQQGQQEGAAQGVGPPGEPAYSPASQLKQVASSSALSHHHSVPVQVLMRQAHQSHSMLDQSGGLHKVKSGMQHTLSPPPAGAPSSSSLAGVDVRAMNLQVAGMPQAVPSPPTAALLFSGAQQMPQPTAGLYQTLLPDPVSRPVAQFSQGAHGYPPMASYQGFSQGGVFDLFAAGAALRLQPTYQTQHVPTSQAWAQEMAVRDGPVT</sequence>
<feature type="compositionally biased region" description="Basic and acidic residues" evidence="1">
    <location>
        <begin position="361"/>
        <end position="372"/>
    </location>
</feature>
<keyword evidence="5" id="KW-1267">Proteomics identification</keyword>
<dbReference type="VEuPathDB" id="VectorBase:ISCP_033289"/>
<feature type="compositionally biased region" description="Low complexity" evidence="1">
    <location>
        <begin position="131"/>
        <end position="143"/>
    </location>
</feature>
<evidence type="ECO:0008006" key="6">
    <source>
        <dbReference type="Google" id="ProtNLM"/>
    </source>
</evidence>
<feature type="compositionally biased region" description="Basic and acidic residues" evidence="1">
    <location>
        <begin position="910"/>
        <end position="922"/>
    </location>
</feature>
<dbReference type="OrthoDB" id="1939715at2759"/>
<organism>
    <name type="scientific">Ixodes scapularis</name>
    <name type="common">Black-legged tick</name>
    <name type="synonym">Deer tick</name>
    <dbReference type="NCBI Taxonomy" id="6945"/>
    <lineage>
        <taxon>Eukaryota</taxon>
        <taxon>Metazoa</taxon>
        <taxon>Ecdysozoa</taxon>
        <taxon>Arthropoda</taxon>
        <taxon>Chelicerata</taxon>
        <taxon>Arachnida</taxon>
        <taxon>Acari</taxon>
        <taxon>Parasitiformes</taxon>
        <taxon>Ixodida</taxon>
        <taxon>Ixodoidea</taxon>
        <taxon>Ixodidae</taxon>
        <taxon>Ixodinae</taxon>
        <taxon>Ixodes</taxon>
    </lineage>
</organism>
<dbReference type="EnsemblMetazoa" id="ISCW000022-RA">
    <property type="protein sequence ID" value="ISCW000022-PA"/>
    <property type="gene ID" value="ISCW000022"/>
</dbReference>
<feature type="compositionally biased region" description="Low complexity" evidence="1">
    <location>
        <begin position="1451"/>
        <end position="1470"/>
    </location>
</feature>